<evidence type="ECO:0000256" key="1">
    <source>
        <dbReference type="SAM" id="MobiDB-lite"/>
    </source>
</evidence>
<feature type="transmembrane region" description="Helical" evidence="2">
    <location>
        <begin position="376"/>
        <end position="398"/>
    </location>
</feature>
<dbReference type="Pfam" id="PF06772">
    <property type="entry name" value="LtrA"/>
    <property type="match status" value="1"/>
</dbReference>
<name>A0AAF0EXZ6_9BASI</name>
<dbReference type="Proteomes" id="UP001217754">
    <property type="component" value="Chromosome 3"/>
</dbReference>
<feature type="transmembrane region" description="Helical" evidence="2">
    <location>
        <begin position="237"/>
        <end position="256"/>
    </location>
</feature>
<accession>A0AAF0EXZ6</accession>
<feature type="transmembrane region" description="Helical" evidence="2">
    <location>
        <begin position="346"/>
        <end position="364"/>
    </location>
</feature>
<feature type="transmembrane region" description="Helical" evidence="2">
    <location>
        <begin position="102"/>
        <end position="121"/>
    </location>
</feature>
<keyword evidence="2" id="KW-0812">Transmembrane</keyword>
<evidence type="ECO:0000313" key="4">
    <source>
        <dbReference type="Proteomes" id="UP001217754"/>
    </source>
</evidence>
<organism evidence="3 4">
    <name type="scientific">Malassezia japonica</name>
    <dbReference type="NCBI Taxonomy" id="223818"/>
    <lineage>
        <taxon>Eukaryota</taxon>
        <taxon>Fungi</taxon>
        <taxon>Dikarya</taxon>
        <taxon>Basidiomycota</taxon>
        <taxon>Ustilaginomycotina</taxon>
        <taxon>Malasseziomycetes</taxon>
        <taxon>Malasseziales</taxon>
        <taxon>Malasseziaceae</taxon>
        <taxon>Malassezia</taxon>
    </lineage>
</organism>
<feature type="transmembrane region" description="Helical" evidence="2">
    <location>
        <begin position="209"/>
        <end position="230"/>
    </location>
</feature>
<feature type="transmembrane region" description="Helical" evidence="2">
    <location>
        <begin position="305"/>
        <end position="325"/>
    </location>
</feature>
<dbReference type="InterPro" id="IPR010640">
    <property type="entry name" value="Low_temperature_requirement_A"/>
</dbReference>
<dbReference type="RefSeq" id="XP_060121922.1">
    <property type="nucleotide sequence ID" value="XM_060265939.1"/>
</dbReference>
<reference evidence="3" key="1">
    <citation type="submission" date="2023-03" db="EMBL/GenBank/DDBJ databases">
        <title>Mating type loci evolution in Malassezia.</title>
        <authorList>
            <person name="Coelho M.A."/>
        </authorList>
    </citation>
    <scope>NUCLEOTIDE SEQUENCE</scope>
    <source>
        <strain evidence="3">CBS 9431</strain>
    </source>
</reference>
<keyword evidence="2" id="KW-1133">Transmembrane helix</keyword>
<evidence type="ECO:0000313" key="3">
    <source>
        <dbReference type="EMBL" id="WFD39025.1"/>
    </source>
</evidence>
<dbReference type="AlphaFoldDB" id="A0AAF0EXZ6"/>
<keyword evidence="4" id="KW-1185">Reference proteome</keyword>
<gene>
    <name evidence="3" type="ORF">MJAP1_001995</name>
</gene>
<dbReference type="PANTHER" id="PTHR36840">
    <property type="entry name" value="BLL5714 PROTEIN"/>
    <property type="match status" value="1"/>
</dbReference>
<feature type="transmembrane region" description="Helical" evidence="2">
    <location>
        <begin position="434"/>
        <end position="451"/>
    </location>
</feature>
<feature type="compositionally biased region" description="Polar residues" evidence="1">
    <location>
        <begin position="16"/>
        <end position="26"/>
    </location>
</feature>
<feature type="transmembrane region" description="Helical" evidence="2">
    <location>
        <begin position="72"/>
        <end position="90"/>
    </location>
</feature>
<feature type="region of interest" description="Disordered" evidence="1">
    <location>
        <begin position="1"/>
        <end position="36"/>
    </location>
</feature>
<evidence type="ECO:0008006" key="5">
    <source>
        <dbReference type="Google" id="ProtNLM"/>
    </source>
</evidence>
<protein>
    <recommendedName>
        <fullName evidence="5">Low temperature requirement A</fullName>
    </recommendedName>
</protein>
<dbReference type="EMBL" id="CP119960">
    <property type="protein sequence ID" value="WFD39025.1"/>
    <property type="molecule type" value="Genomic_DNA"/>
</dbReference>
<dbReference type="PANTHER" id="PTHR36840:SF1">
    <property type="entry name" value="BLL5714 PROTEIN"/>
    <property type="match status" value="1"/>
</dbReference>
<keyword evidence="2" id="KW-0472">Membrane</keyword>
<proteinExistence type="predicted"/>
<feature type="transmembrane region" description="Helical" evidence="2">
    <location>
        <begin position="133"/>
        <end position="157"/>
    </location>
</feature>
<evidence type="ECO:0000256" key="2">
    <source>
        <dbReference type="SAM" id="Phobius"/>
    </source>
</evidence>
<dbReference type="GeneID" id="85225644"/>
<sequence length="466" mass="52632">MATPEGSVAGKATSRLPDSSPTTYNENPRVFEEPYSSDEPCRFEGFLRQIKLKPMKARDPREIHRTASSLELFFDLVFVISVGIVTKEYLDALKQGGGHAAAGFGYFCMIFFTIWWAWMNYTWFATSFDTDDWLYRFLTLVQMAGVLVHAAGIKPAFGHQPETNGEMSEEAHFTNGDFRIVAIGYVIMRFGMVSQWLRAAINGGRAGRAAFYYAILITIVQVLWILWAYVFPKRLGVAIPLFIVFAACELLIPTFAELRGRTTWHPHHITERYGCFTLIQLGESINGACQIISEALQGVEIEAKLVGTFVFAFAIGAGMWWIYFWPSHHHAIRSFRDALRYGYTHFILFMAIAAYAAGVELVSAKLKEGEELRIPYYQASLTVTVPVGVFLLGIWWILIHRCAVPVVKSLVPASAFLMQLDAVIFEFAEIKFPMILTTTFIVINVVAMVVYSHKCPLEVEEEEDDE</sequence>
<feature type="transmembrane region" description="Helical" evidence="2">
    <location>
        <begin position="178"/>
        <end position="197"/>
    </location>
</feature>